<dbReference type="GO" id="GO:0004331">
    <property type="term" value="F:fructose-2,6-bisphosphate 2-phosphatase activity"/>
    <property type="evidence" value="ECO:0007669"/>
    <property type="project" value="TreeGrafter"/>
</dbReference>
<dbReference type="GO" id="GO:0005524">
    <property type="term" value="F:ATP binding"/>
    <property type="evidence" value="ECO:0007669"/>
    <property type="project" value="InterPro"/>
</dbReference>
<dbReference type="Pfam" id="PF00300">
    <property type="entry name" value="His_Phos_1"/>
    <property type="match status" value="1"/>
</dbReference>
<comment type="caution">
    <text evidence="1">The sequence shown here is derived from an EMBL/GenBank/DDBJ whole genome shotgun (WGS) entry which is preliminary data.</text>
</comment>
<dbReference type="AlphaFoldDB" id="A0A2T9ZDL5"/>
<dbReference type="Gene3D" id="3.40.50.1240">
    <property type="entry name" value="Phosphoglycerate mutase-like"/>
    <property type="match status" value="1"/>
</dbReference>
<dbReference type="InterPro" id="IPR003094">
    <property type="entry name" value="6Pfruct_kin"/>
</dbReference>
<dbReference type="PANTHER" id="PTHR10606:SF39">
    <property type="entry name" value="6-PHOSPHOFRUCTO-2-KINASE_FRUCTOSE-2,6-BISPHOSPHATASE YLR345W-RELATED"/>
    <property type="match status" value="1"/>
</dbReference>
<gene>
    <name evidence="1" type="ORF">BB560_002862</name>
</gene>
<protein>
    <submittedName>
        <fullName evidence="1">Uncharacterized protein</fullName>
    </submittedName>
</protein>
<dbReference type="GO" id="GO:0003873">
    <property type="term" value="F:6-phosphofructo-2-kinase activity"/>
    <property type="evidence" value="ECO:0007669"/>
    <property type="project" value="TreeGrafter"/>
</dbReference>
<organism evidence="1 2">
    <name type="scientific">Smittium megazygosporum</name>
    <dbReference type="NCBI Taxonomy" id="133381"/>
    <lineage>
        <taxon>Eukaryota</taxon>
        <taxon>Fungi</taxon>
        <taxon>Fungi incertae sedis</taxon>
        <taxon>Zoopagomycota</taxon>
        <taxon>Kickxellomycotina</taxon>
        <taxon>Harpellomycetes</taxon>
        <taxon>Harpellales</taxon>
        <taxon>Legeriomycetaceae</taxon>
        <taxon>Smittium</taxon>
    </lineage>
</organism>
<evidence type="ECO:0000313" key="2">
    <source>
        <dbReference type="Proteomes" id="UP000245609"/>
    </source>
</evidence>
<dbReference type="STRING" id="133381.A0A2T9ZDL5"/>
<accession>A0A2T9ZDL5</accession>
<keyword evidence="2" id="KW-1185">Reference proteome</keyword>
<dbReference type="InterPro" id="IPR029033">
    <property type="entry name" value="His_PPase_superfam"/>
</dbReference>
<dbReference type="PIRSF" id="PIRSF000709">
    <property type="entry name" value="6PFK_2-Ptase"/>
    <property type="match status" value="1"/>
</dbReference>
<dbReference type="GO" id="GO:0006003">
    <property type="term" value="P:fructose 2,6-bisphosphate metabolic process"/>
    <property type="evidence" value="ECO:0007669"/>
    <property type="project" value="InterPro"/>
</dbReference>
<dbReference type="Proteomes" id="UP000245609">
    <property type="component" value="Unassembled WGS sequence"/>
</dbReference>
<dbReference type="EMBL" id="MBFS01000358">
    <property type="protein sequence ID" value="PVV02676.1"/>
    <property type="molecule type" value="Genomic_DNA"/>
</dbReference>
<proteinExistence type="predicted"/>
<reference evidence="1 2" key="1">
    <citation type="journal article" date="2018" name="MBio">
        <title>Comparative Genomics Reveals the Core Gene Toolbox for the Fungus-Insect Symbiosis.</title>
        <authorList>
            <person name="Wang Y."/>
            <person name="Stata M."/>
            <person name="Wang W."/>
            <person name="Stajich J.E."/>
            <person name="White M.M."/>
            <person name="Moncalvo J.M."/>
        </authorList>
    </citation>
    <scope>NUCLEOTIDE SEQUENCE [LARGE SCALE GENOMIC DNA]</scope>
    <source>
        <strain evidence="1 2">SC-DP-2</strain>
    </source>
</reference>
<dbReference type="OrthoDB" id="267323at2759"/>
<dbReference type="GO" id="GO:0005829">
    <property type="term" value="C:cytosol"/>
    <property type="evidence" value="ECO:0007669"/>
    <property type="project" value="TreeGrafter"/>
</dbReference>
<evidence type="ECO:0000313" key="1">
    <source>
        <dbReference type="EMBL" id="PVV02676.1"/>
    </source>
</evidence>
<name>A0A2T9ZDL5_9FUNG</name>
<dbReference type="PANTHER" id="PTHR10606">
    <property type="entry name" value="6-PHOSPHOFRUCTO-2-KINASE/FRUCTOSE-2,6-BISPHOSPHATASE"/>
    <property type="match status" value="1"/>
</dbReference>
<dbReference type="InterPro" id="IPR013078">
    <property type="entry name" value="His_Pase_superF_clade-1"/>
</dbReference>
<sequence>MHSDYNALSDEKTSVSDYPSNLHKAIMKRIRETNKDTINDDFIMKVWTSLEPESIRASNLFLDKPNTLVRNRMMLRGIDLGICNGMSLKEIKEKHPDEYSKYISSAYNYRFPRGESYYDLSTRLEAVMMDLEREEKAVLIIASPSVLRCFYAYIALAPLSRRVIPSLSFSHAYFIELTPTAYGCIEKKFPVF</sequence>
<dbReference type="SUPFAM" id="SSF53254">
    <property type="entry name" value="Phosphoglycerate mutase-like"/>
    <property type="match status" value="1"/>
</dbReference>